<evidence type="ECO:0000256" key="19">
    <source>
        <dbReference type="PIRSR" id="PIRSR600823-4"/>
    </source>
</evidence>
<keyword evidence="14" id="KW-0325">Glycoprotein</keyword>
<dbReference type="InterPro" id="IPR010255">
    <property type="entry name" value="Haem_peroxidase_sf"/>
</dbReference>
<dbReference type="InterPro" id="IPR002016">
    <property type="entry name" value="Haem_peroxidase"/>
</dbReference>
<dbReference type="PROSITE" id="PS50873">
    <property type="entry name" value="PEROXIDASE_4"/>
    <property type="match status" value="1"/>
</dbReference>
<feature type="chain" id="PRO_5044531405" description="Peroxidase" evidence="21">
    <location>
        <begin position="19"/>
        <end position="332"/>
    </location>
</feature>
<dbReference type="Gene3D" id="1.10.520.10">
    <property type="match status" value="1"/>
</dbReference>
<comment type="caution">
    <text evidence="23">The sequence shown here is derived from an EMBL/GenBank/DDBJ whole genome shotgun (WGS) entry which is preliminary data.</text>
</comment>
<evidence type="ECO:0000256" key="6">
    <source>
        <dbReference type="ARBA" id="ARBA00022559"/>
    </source>
</evidence>
<keyword evidence="9 21" id="KW-0732">Signal</keyword>
<dbReference type="AlphaFoldDB" id="A0ABC8L647"/>
<feature type="disulfide bond" evidence="20">
    <location>
        <begin position="130"/>
        <end position="328"/>
    </location>
</feature>
<feature type="site" description="Transition state stabilizer" evidence="19">
    <location>
        <position position="73"/>
    </location>
</feature>
<dbReference type="GO" id="GO:0140825">
    <property type="term" value="F:lactoperoxidase activity"/>
    <property type="evidence" value="ECO:0007669"/>
    <property type="project" value="UniProtKB-EC"/>
</dbReference>
<feature type="binding site" evidence="17">
    <location>
        <position position="170"/>
    </location>
    <ligand>
        <name>substrate</name>
    </ligand>
</feature>
<evidence type="ECO:0000313" key="23">
    <source>
        <dbReference type="EMBL" id="CAH8368152.1"/>
    </source>
</evidence>
<feature type="binding site" evidence="18">
    <location>
        <position position="201"/>
    </location>
    <ligand>
        <name>Ca(2+)</name>
        <dbReference type="ChEBI" id="CHEBI:29108"/>
        <label>2</label>
    </ligand>
</feature>
<dbReference type="GO" id="GO:0006979">
    <property type="term" value="P:response to oxidative stress"/>
    <property type="evidence" value="ECO:0007669"/>
    <property type="project" value="UniProtKB-UniRule"/>
</dbReference>
<feature type="binding site" evidence="18">
    <location>
        <position position="83"/>
    </location>
    <ligand>
        <name>Ca(2+)</name>
        <dbReference type="ChEBI" id="CHEBI:29108"/>
        <label>1</label>
    </ligand>
</feature>
<comment type="cofactor">
    <cofactor evidence="18 21">
        <name>heme b</name>
        <dbReference type="ChEBI" id="CHEBI:60344"/>
    </cofactor>
    <text evidence="18 21">Binds 1 heme b (iron(II)-protoporphyrin IX) group per subunit.</text>
</comment>
<dbReference type="EMBL" id="CAKOAT010410710">
    <property type="protein sequence ID" value="CAH8368152.1"/>
    <property type="molecule type" value="Genomic_DNA"/>
</dbReference>
<feature type="binding site" evidence="18">
    <location>
        <position position="78"/>
    </location>
    <ligand>
        <name>Ca(2+)</name>
        <dbReference type="ChEBI" id="CHEBI:29108"/>
        <label>1</label>
    </ligand>
</feature>
<dbReference type="FunFam" id="1.10.420.10:FF:000008">
    <property type="entry name" value="Peroxidase"/>
    <property type="match status" value="1"/>
</dbReference>
<dbReference type="GO" id="GO:0005576">
    <property type="term" value="C:extracellular region"/>
    <property type="evidence" value="ECO:0007669"/>
    <property type="project" value="UniProtKB-SubCell"/>
</dbReference>
<feature type="binding site" evidence="18">
    <location>
        <position position="251"/>
    </location>
    <ligand>
        <name>Ca(2+)</name>
        <dbReference type="ChEBI" id="CHEBI:29108"/>
        <label>2</label>
    </ligand>
</feature>
<feature type="disulfide bond" evidence="20">
    <location>
        <begin position="46"/>
        <end position="124"/>
    </location>
</feature>
<comment type="similarity">
    <text evidence="3">Belongs to the peroxidase family. Ascorbate peroxidase subfamily.</text>
</comment>
<keyword evidence="8 18" id="KW-0479">Metal-binding</keyword>
<evidence type="ECO:0000256" key="8">
    <source>
        <dbReference type="ARBA" id="ARBA00022723"/>
    </source>
</evidence>
<evidence type="ECO:0000256" key="15">
    <source>
        <dbReference type="ARBA" id="ARBA00023324"/>
    </source>
</evidence>
<dbReference type="Pfam" id="PF00141">
    <property type="entry name" value="peroxidase"/>
    <property type="match status" value="1"/>
</dbReference>
<dbReference type="InterPro" id="IPR019794">
    <property type="entry name" value="Peroxidases_AS"/>
</dbReference>
<keyword evidence="7 21" id="KW-0349">Heme</keyword>
<gene>
    <name evidence="23" type="ORF">ERUC_LOCUS30914</name>
</gene>
<keyword evidence="5 21" id="KW-0964">Secreted</keyword>
<dbReference type="EC" id="1.11.1.7" evidence="4 21"/>
<dbReference type="GO" id="GO:0020037">
    <property type="term" value="F:heme binding"/>
    <property type="evidence" value="ECO:0007669"/>
    <property type="project" value="UniProtKB-UniRule"/>
</dbReference>
<evidence type="ECO:0000256" key="12">
    <source>
        <dbReference type="ARBA" id="ARBA00023004"/>
    </source>
</evidence>
<evidence type="ECO:0000313" key="24">
    <source>
        <dbReference type="Proteomes" id="UP001642260"/>
    </source>
</evidence>
<organism evidence="23 24">
    <name type="scientific">Eruca vesicaria subsp. sativa</name>
    <name type="common">Garden rocket</name>
    <name type="synonym">Eruca sativa</name>
    <dbReference type="NCBI Taxonomy" id="29727"/>
    <lineage>
        <taxon>Eukaryota</taxon>
        <taxon>Viridiplantae</taxon>
        <taxon>Streptophyta</taxon>
        <taxon>Embryophyta</taxon>
        <taxon>Tracheophyta</taxon>
        <taxon>Spermatophyta</taxon>
        <taxon>Magnoliopsida</taxon>
        <taxon>eudicotyledons</taxon>
        <taxon>Gunneridae</taxon>
        <taxon>Pentapetalae</taxon>
        <taxon>rosids</taxon>
        <taxon>malvids</taxon>
        <taxon>Brassicales</taxon>
        <taxon>Brassicaceae</taxon>
        <taxon>Brassiceae</taxon>
        <taxon>Eruca</taxon>
    </lineage>
</organism>
<keyword evidence="12 18" id="KW-0408">Iron</keyword>
<comment type="similarity">
    <text evidence="21">Belongs to the peroxidase family. Classical plant (class III) peroxidase subfamily.</text>
</comment>
<evidence type="ECO:0000256" key="7">
    <source>
        <dbReference type="ARBA" id="ARBA00022617"/>
    </source>
</evidence>
<dbReference type="PRINTS" id="PR00461">
    <property type="entry name" value="PLPEROXIDASE"/>
</dbReference>
<dbReference type="PROSITE" id="PS00435">
    <property type="entry name" value="PEROXIDASE_1"/>
    <property type="match status" value="1"/>
</dbReference>
<evidence type="ECO:0000256" key="9">
    <source>
        <dbReference type="ARBA" id="ARBA00022729"/>
    </source>
</evidence>
<keyword evidence="10 18" id="KW-0106">Calcium</keyword>
<evidence type="ECO:0000256" key="2">
    <source>
        <dbReference type="ARBA" id="ARBA00002322"/>
    </source>
</evidence>
<feature type="disulfide bond" evidence="20">
    <location>
        <begin position="79"/>
        <end position="84"/>
    </location>
</feature>
<dbReference type="GO" id="GO:0046872">
    <property type="term" value="F:metal ion binding"/>
    <property type="evidence" value="ECO:0007669"/>
    <property type="project" value="UniProtKB-UniRule"/>
</dbReference>
<keyword evidence="15 21" id="KW-0376">Hydrogen peroxide</keyword>
<reference evidence="23 24" key="1">
    <citation type="submission" date="2022-03" db="EMBL/GenBank/DDBJ databases">
        <authorList>
            <person name="Macdonald S."/>
            <person name="Ahmed S."/>
            <person name="Newling K."/>
        </authorList>
    </citation>
    <scope>NUCLEOTIDE SEQUENCE [LARGE SCALE GENOMIC DNA]</scope>
</reference>
<dbReference type="GO" id="GO:0042744">
    <property type="term" value="P:hydrogen peroxide catabolic process"/>
    <property type="evidence" value="ECO:0007669"/>
    <property type="project" value="UniProtKB-KW"/>
</dbReference>
<evidence type="ECO:0000256" key="4">
    <source>
        <dbReference type="ARBA" id="ARBA00012313"/>
    </source>
</evidence>
<keyword evidence="24" id="KW-1185">Reference proteome</keyword>
<evidence type="ECO:0000256" key="11">
    <source>
        <dbReference type="ARBA" id="ARBA00023002"/>
    </source>
</evidence>
<dbReference type="Gene3D" id="1.10.420.10">
    <property type="entry name" value="Peroxidase, domain 2"/>
    <property type="match status" value="1"/>
</dbReference>
<evidence type="ECO:0000256" key="16">
    <source>
        <dbReference type="PIRSR" id="PIRSR600823-1"/>
    </source>
</evidence>
<evidence type="ECO:0000256" key="14">
    <source>
        <dbReference type="ARBA" id="ARBA00023180"/>
    </source>
</evidence>
<dbReference type="FunFam" id="1.10.520.10:FF:000001">
    <property type="entry name" value="Peroxidase"/>
    <property type="match status" value="1"/>
</dbReference>
<comment type="catalytic activity">
    <reaction evidence="1 21">
        <text>2 a phenolic donor + H2O2 = 2 a phenolic radical donor + 2 H2O</text>
        <dbReference type="Rhea" id="RHEA:56136"/>
        <dbReference type="ChEBI" id="CHEBI:15377"/>
        <dbReference type="ChEBI" id="CHEBI:16240"/>
        <dbReference type="ChEBI" id="CHEBI:139520"/>
        <dbReference type="ChEBI" id="CHEBI:139521"/>
        <dbReference type="EC" id="1.11.1.7"/>
    </reaction>
</comment>
<dbReference type="PRINTS" id="PR00458">
    <property type="entry name" value="PEROXIDASE"/>
</dbReference>
<keyword evidence="6 21" id="KW-0575">Peroxidase</keyword>
<evidence type="ECO:0000256" key="20">
    <source>
        <dbReference type="PIRSR" id="PIRSR600823-5"/>
    </source>
</evidence>
<feature type="binding site" evidence="18">
    <location>
        <position position="81"/>
    </location>
    <ligand>
        <name>Ca(2+)</name>
        <dbReference type="ChEBI" id="CHEBI:29108"/>
        <label>1</label>
    </ligand>
</feature>
<feature type="domain" description="Plant heme peroxidase family profile" evidence="22">
    <location>
        <begin position="36"/>
        <end position="332"/>
    </location>
</feature>
<evidence type="ECO:0000256" key="1">
    <source>
        <dbReference type="ARBA" id="ARBA00000189"/>
    </source>
</evidence>
<evidence type="ECO:0000256" key="10">
    <source>
        <dbReference type="ARBA" id="ARBA00022837"/>
    </source>
</evidence>
<dbReference type="InterPro" id="IPR033905">
    <property type="entry name" value="Secretory_peroxidase"/>
</dbReference>
<sequence length="332" mass="36923">MTLKNLLALVVLIGVVGASYVEAYENSESNPYTRDGLYLGYYRSKCPQVEYIVRRVTYQYVSANPTLAAALLRMHFHDCFVRGCDGSILITSPNKDAERDAPPNLSLKGFEVVNAVKSAIESECPGVVSCADVLALVARDAVLVIRGPWWPVPLGRRDGRISNISEANLPSPFSNVDTLKKNFSDKGLNTKDLVVLSGAHTIGVSSCALINRRIYNFTGKGDFDPAMDPNYVNILKERCPPTDFTTSVDMDPTSADKFDSHYFDTVYQNKGLFISDSTLLNDWETRLYIKTQVFTQGYYFNRDFSESMVKLGSVQILTGNQGEIRSRCDLVN</sequence>
<evidence type="ECO:0000256" key="3">
    <source>
        <dbReference type="ARBA" id="ARBA00006873"/>
    </source>
</evidence>
<dbReference type="CDD" id="cd00693">
    <property type="entry name" value="secretory_peroxidase"/>
    <property type="match status" value="1"/>
</dbReference>
<dbReference type="InterPro" id="IPR000823">
    <property type="entry name" value="Peroxidase_pln"/>
</dbReference>
<feature type="binding site" evidence="18">
    <location>
        <position position="259"/>
    </location>
    <ligand>
        <name>Ca(2+)</name>
        <dbReference type="ChEBI" id="CHEBI:29108"/>
        <label>2</label>
    </ligand>
</feature>
<comment type="subcellular location">
    <subcellularLocation>
        <location evidence="21">Secreted</location>
    </subcellularLocation>
</comment>
<feature type="binding site" evidence="18">
    <location>
        <position position="85"/>
    </location>
    <ligand>
        <name>Ca(2+)</name>
        <dbReference type="ChEBI" id="CHEBI:29108"/>
        <label>1</label>
    </ligand>
</feature>
<dbReference type="InterPro" id="IPR019793">
    <property type="entry name" value="Peroxidases_heam-ligand_BS"/>
</dbReference>
<keyword evidence="13 20" id="KW-1015">Disulfide bond</keyword>
<comment type="function">
    <text evidence="2">Removal of H(2)O(2), oxidation of toxic reductants, biosynthesis and degradation of lignin, suberization, auxin catabolism, response to environmental stresses such as wounding, pathogen attack and oxidative stress. These functions might be dependent on each isozyme/isoform in each plant tissue.</text>
</comment>
<feature type="signal peptide" evidence="21">
    <location>
        <begin position="1"/>
        <end position="18"/>
    </location>
</feature>
<evidence type="ECO:0000256" key="13">
    <source>
        <dbReference type="ARBA" id="ARBA00023157"/>
    </source>
</evidence>
<evidence type="ECO:0000256" key="21">
    <source>
        <dbReference type="RuleBase" id="RU362060"/>
    </source>
</evidence>
<accession>A0ABC8L647</accession>
<keyword evidence="11 21" id="KW-0560">Oxidoreductase</keyword>
<evidence type="ECO:0000256" key="18">
    <source>
        <dbReference type="PIRSR" id="PIRSR600823-3"/>
    </source>
</evidence>
<dbReference type="PANTHER" id="PTHR31235">
    <property type="entry name" value="PEROXIDASE 25-RELATED"/>
    <property type="match status" value="1"/>
</dbReference>
<feature type="binding site" evidence="18">
    <location>
        <position position="87"/>
    </location>
    <ligand>
        <name>Ca(2+)</name>
        <dbReference type="ChEBI" id="CHEBI:29108"/>
        <label>1</label>
    </ligand>
</feature>
<comment type="cofactor">
    <cofactor evidence="18 21">
        <name>Ca(2+)</name>
        <dbReference type="ChEBI" id="CHEBI:29108"/>
    </cofactor>
    <text evidence="18 21">Binds 2 calcium ions per subunit.</text>
</comment>
<proteinExistence type="inferred from homology"/>
<feature type="active site" description="Proton acceptor" evidence="16">
    <location>
        <position position="77"/>
    </location>
</feature>
<evidence type="ECO:0000256" key="17">
    <source>
        <dbReference type="PIRSR" id="PIRSR600823-2"/>
    </source>
</evidence>
<name>A0ABC8L647_ERUVS</name>
<dbReference type="PROSITE" id="PS00436">
    <property type="entry name" value="PEROXIDASE_2"/>
    <property type="match status" value="1"/>
</dbReference>
<protein>
    <recommendedName>
        <fullName evidence="4 21">Peroxidase</fullName>
        <ecNumber evidence="4 21">1.11.1.7</ecNumber>
    </recommendedName>
</protein>
<evidence type="ECO:0000259" key="22">
    <source>
        <dbReference type="PROSITE" id="PS50873"/>
    </source>
</evidence>
<feature type="binding site" description="axial binding residue" evidence="18">
    <location>
        <position position="200"/>
    </location>
    <ligand>
        <name>heme b</name>
        <dbReference type="ChEBI" id="CHEBI:60344"/>
    </ligand>
    <ligandPart>
        <name>Fe</name>
        <dbReference type="ChEBI" id="CHEBI:18248"/>
    </ligandPart>
</feature>
<evidence type="ECO:0000256" key="5">
    <source>
        <dbReference type="ARBA" id="ARBA00022525"/>
    </source>
</evidence>
<dbReference type="SUPFAM" id="SSF48113">
    <property type="entry name" value="Heme-dependent peroxidases"/>
    <property type="match status" value="1"/>
</dbReference>
<feature type="binding site" evidence="18">
    <location>
        <position position="98"/>
    </location>
    <ligand>
        <name>Ca(2+)</name>
        <dbReference type="ChEBI" id="CHEBI:29108"/>
        <label>1</label>
    </ligand>
</feature>
<dbReference type="Proteomes" id="UP001642260">
    <property type="component" value="Unassembled WGS sequence"/>
</dbReference>
<feature type="disulfide bond" evidence="20">
    <location>
        <begin position="207"/>
        <end position="239"/>
    </location>
</feature>